<evidence type="ECO:0000313" key="2">
    <source>
        <dbReference type="Proteomes" id="UP001152300"/>
    </source>
</evidence>
<dbReference type="Proteomes" id="UP001152300">
    <property type="component" value="Unassembled WGS sequence"/>
</dbReference>
<dbReference type="AlphaFoldDB" id="A0A9X0AMZ9"/>
<keyword evidence="2" id="KW-1185">Reference proteome</keyword>
<gene>
    <name evidence="1" type="ORF">OCU04_006405</name>
</gene>
<accession>A0A9X0AMZ9</accession>
<evidence type="ECO:0000313" key="1">
    <source>
        <dbReference type="EMBL" id="KAJ8065735.1"/>
    </source>
</evidence>
<organism evidence="1 2">
    <name type="scientific">Sclerotinia nivalis</name>
    <dbReference type="NCBI Taxonomy" id="352851"/>
    <lineage>
        <taxon>Eukaryota</taxon>
        <taxon>Fungi</taxon>
        <taxon>Dikarya</taxon>
        <taxon>Ascomycota</taxon>
        <taxon>Pezizomycotina</taxon>
        <taxon>Leotiomycetes</taxon>
        <taxon>Helotiales</taxon>
        <taxon>Sclerotiniaceae</taxon>
        <taxon>Sclerotinia</taxon>
    </lineage>
</organism>
<proteinExistence type="predicted"/>
<protein>
    <submittedName>
        <fullName evidence="1">Uncharacterized protein</fullName>
    </submittedName>
</protein>
<dbReference type="EMBL" id="JAPEIS010000006">
    <property type="protein sequence ID" value="KAJ8065735.1"/>
    <property type="molecule type" value="Genomic_DNA"/>
</dbReference>
<sequence>MIHDTQLVTLNAGFMSTYSTYVHLANRQEHQKPTKLHSFFQFLKRWDKFLGFFLFPLLPFASHLSRRSIPHSSALRKFDIPKKSPKEKKKSGPKFIICETFFSTKCTTSRVLPKLSLLVRDQEYQE</sequence>
<name>A0A9X0AMZ9_9HELO</name>
<reference evidence="1" key="1">
    <citation type="submission" date="2022-11" db="EMBL/GenBank/DDBJ databases">
        <title>Genome Resource of Sclerotinia nivalis Strain SnTB1, a Plant Pathogen Isolated from American Ginseng.</title>
        <authorList>
            <person name="Fan S."/>
        </authorList>
    </citation>
    <scope>NUCLEOTIDE SEQUENCE</scope>
    <source>
        <strain evidence="1">SnTB1</strain>
    </source>
</reference>
<comment type="caution">
    <text evidence="1">The sequence shown here is derived from an EMBL/GenBank/DDBJ whole genome shotgun (WGS) entry which is preliminary data.</text>
</comment>